<feature type="domain" description="Amidohydrolase-related" evidence="2">
    <location>
        <begin position="4"/>
        <end position="273"/>
    </location>
</feature>
<dbReference type="SUPFAM" id="SSF51556">
    <property type="entry name" value="Metallo-dependent hydrolases"/>
    <property type="match status" value="1"/>
</dbReference>
<dbReference type="EMBL" id="FUHU01000010">
    <property type="protein sequence ID" value="SJM49914.1"/>
    <property type="molecule type" value="Genomic_DNA"/>
</dbReference>
<gene>
    <name evidence="3" type="ORF">CZ674_02165</name>
</gene>
<dbReference type="InterPro" id="IPR006680">
    <property type="entry name" value="Amidohydro-rel"/>
</dbReference>
<evidence type="ECO:0000259" key="2">
    <source>
        <dbReference type="Pfam" id="PF04909"/>
    </source>
</evidence>
<dbReference type="GO" id="GO:0016787">
    <property type="term" value="F:hydrolase activity"/>
    <property type="evidence" value="ECO:0007669"/>
    <property type="project" value="UniProtKB-KW"/>
</dbReference>
<sequence length="279" mass="30067">MGRIDTHLHIWSEPAEYAWLTDDLAPINRPIGVAEARDASALFGFEQAVLVQAADTDADTDYLLSLADAHDWILGVVGWVPLTDPQAAGERLEELADKQLVGIRALIHDQPDPRLLDRPEVRETLGLIAESGLAFEIPDAFPDQLAAASRVADAMPDLCMVLDHLGKPPVGDLREWASQLRDFAAHDNTHAKLSGLHQGGAVLPFTHALEACSVAVEAFGTTRIMLGSDFPMPLLGDGVNALAAQVDELLEETMSPLEIDYVGSRNAEDIYGLAAVPLD</sequence>
<comment type="similarity">
    <text evidence="1">Belongs to the metallo-dependent hydrolases superfamily.</text>
</comment>
<dbReference type="InterPro" id="IPR052350">
    <property type="entry name" value="Metallo-dep_Lactonases"/>
</dbReference>
<dbReference type="RefSeq" id="WP_143244597.1">
    <property type="nucleotide sequence ID" value="NZ_FUHU01000010.1"/>
</dbReference>
<keyword evidence="4" id="KW-1185">Reference proteome</keyword>
<dbReference type="OrthoDB" id="5450317at2"/>
<accession>A0A1R4F220</accession>
<name>A0A1R4F220_9MICO</name>
<protein>
    <submittedName>
        <fullName evidence="3">L-fuconolactone hydrolase</fullName>
    </submittedName>
</protein>
<dbReference type="GeneID" id="303172002"/>
<reference evidence="3 4" key="1">
    <citation type="submission" date="2017-02" db="EMBL/GenBank/DDBJ databases">
        <authorList>
            <person name="Peterson S.W."/>
        </authorList>
    </citation>
    <scope>NUCLEOTIDE SEQUENCE [LARGE SCALE GENOMIC DNA]</scope>
    <source>
        <strain evidence="3 4">LMG 22410</strain>
    </source>
</reference>
<keyword evidence="3" id="KW-0378">Hydrolase</keyword>
<dbReference type="PANTHER" id="PTHR43569:SF2">
    <property type="entry name" value="AMIDOHYDROLASE-RELATED DOMAIN-CONTAINING PROTEIN"/>
    <property type="match status" value="1"/>
</dbReference>
<evidence type="ECO:0000313" key="4">
    <source>
        <dbReference type="Proteomes" id="UP000195787"/>
    </source>
</evidence>
<organism evidence="3 4">
    <name type="scientific">Agrococcus casei LMG 22410</name>
    <dbReference type="NCBI Taxonomy" id="1255656"/>
    <lineage>
        <taxon>Bacteria</taxon>
        <taxon>Bacillati</taxon>
        <taxon>Actinomycetota</taxon>
        <taxon>Actinomycetes</taxon>
        <taxon>Micrococcales</taxon>
        <taxon>Microbacteriaceae</taxon>
        <taxon>Agrococcus</taxon>
    </lineage>
</organism>
<dbReference type="Pfam" id="PF04909">
    <property type="entry name" value="Amidohydro_2"/>
    <property type="match status" value="1"/>
</dbReference>
<proteinExistence type="inferred from homology"/>
<dbReference type="Proteomes" id="UP000195787">
    <property type="component" value="Unassembled WGS sequence"/>
</dbReference>
<dbReference type="Gene3D" id="3.20.20.140">
    <property type="entry name" value="Metal-dependent hydrolases"/>
    <property type="match status" value="1"/>
</dbReference>
<dbReference type="AlphaFoldDB" id="A0A1R4F220"/>
<dbReference type="InterPro" id="IPR032466">
    <property type="entry name" value="Metal_Hydrolase"/>
</dbReference>
<dbReference type="PANTHER" id="PTHR43569">
    <property type="entry name" value="AMIDOHYDROLASE"/>
    <property type="match status" value="1"/>
</dbReference>
<evidence type="ECO:0000256" key="1">
    <source>
        <dbReference type="ARBA" id="ARBA00038310"/>
    </source>
</evidence>
<evidence type="ECO:0000313" key="3">
    <source>
        <dbReference type="EMBL" id="SJM49914.1"/>
    </source>
</evidence>